<dbReference type="PRINTS" id="PR00111">
    <property type="entry name" value="ABHYDROLASE"/>
</dbReference>
<sequence length="343" mass="38114">MLATTISSAFPVNVAPHFGNEPLSSTTLHCRRTKNPMRLTRGVFPVCEFPSFLPEQVENIKDPFARKLASRIERLPVQVSFLDSCIMTSCVKPEGDSKKSPVLLLHGFDSSCLEWRYTLPLLEQAGLETWAIDILGWGFSDLKCLPPCDVASKRDHLHKFWSSYINRPMTIVGPSLGAAVAIDFAVRYPEAVDKLILVDASVYAEGTGDLAKLPKTLAYAGVSLLKSLPLRLYATSKAFNGLPLNTLFDWTNIGRLHCLLPWWEEATVDFMISGGYNVVAHIGHVKQKTLILWGENDQIIDSQLALRLHSELPNAIIRQIQDCGHIPHVEKPAAVSELITEFV</sequence>
<reference evidence="3" key="1">
    <citation type="journal article" date="2014" name="Science">
        <title>The coffee genome provides insight into the convergent evolution of caffeine biosynthesis.</title>
        <authorList>
            <person name="Denoeud F."/>
            <person name="Carretero-Paulet L."/>
            <person name="Dereeper A."/>
            <person name="Droc G."/>
            <person name="Guyot R."/>
            <person name="Pietrella M."/>
            <person name="Zheng C."/>
            <person name="Alberti A."/>
            <person name="Anthony F."/>
            <person name="Aprea G."/>
            <person name="Aury J.M."/>
            <person name="Bento P."/>
            <person name="Bernard M."/>
            <person name="Bocs S."/>
            <person name="Campa C."/>
            <person name="Cenci A."/>
            <person name="Combes M.C."/>
            <person name="Crouzillat D."/>
            <person name="Da Silva C."/>
            <person name="Daddiego L."/>
            <person name="De Bellis F."/>
            <person name="Dussert S."/>
            <person name="Garsmeur O."/>
            <person name="Gayraud T."/>
            <person name="Guignon V."/>
            <person name="Jahn K."/>
            <person name="Jamilloux V."/>
            <person name="Joet T."/>
            <person name="Labadie K."/>
            <person name="Lan T."/>
            <person name="Leclercq J."/>
            <person name="Lepelley M."/>
            <person name="Leroy T."/>
            <person name="Li L.T."/>
            <person name="Librado P."/>
            <person name="Lopez L."/>
            <person name="Munoz A."/>
            <person name="Noel B."/>
            <person name="Pallavicini A."/>
            <person name="Perrotta G."/>
            <person name="Poncet V."/>
            <person name="Pot D."/>
            <person name="Priyono X."/>
            <person name="Rigoreau M."/>
            <person name="Rouard M."/>
            <person name="Rozas J."/>
            <person name="Tranchant-Dubreuil C."/>
            <person name="VanBuren R."/>
            <person name="Zhang Q."/>
            <person name="Andrade A.C."/>
            <person name="Argout X."/>
            <person name="Bertrand B."/>
            <person name="de Kochko A."/>
            <person name="Graziosi G."/>
            <person name="Henry R.J."/>
            <person name="Jayarama X."/>
            <person name="Ming R."/>
            <person name="Nagai C."/>
            <person name="Rounsley S."/>
            <person name="Sankoff D."/>
            <person name="Giuliano G."/>
            <person name="Albert V.A."/>
            <person name="Wincker P."/>
            <person name="Lashermes P."/>
        </authorList>
    </citation>
    <scope>NUCLEOTIDE SEQUENCE [LARGE SCALE GENOMIC DNA]</scope>
    <source>
        <strain evidence="3">cv. DH200-94</strain>
    </source>
</reference>
<keyword evidence="3" id="KW-1185">Reference proteome</keyword>
<dbReference type="PANTHER" id="PTHR43689">
    <property type="entry name" value="HYDROLASE"/>
    <property type="match status" value="1"/>
</dbReference>
<dbReference type="FunCoup" id="A0A068TYJ5">
    <property type="interactions" value="588"/>
</dbReference>
<gene>
    <name evidence="2" type="ORF">GSCOC_T00032365001</name>
</gene>
<name>A0A068TYJ5_COFCA</name>
<dbReference type="AlphaFoldDB" id="A0A068TYJ5"/>
<evidence type="ECO:0000313" key="3">
    <source>
        <dbReference type="Proteomes" id="UP000295252"/>
    </source>
</evidence>
<dbReference type="InterPro" id="IPR000639">
    <property type="entry name" value="Epox_hydrolase-like"/>
</dbReference>
<dbReference type="EMBL" id="HG739089">
    <property type="protein sequence ID" value="CDP00428.1"/>
    <property type="molecule type" value="Genomic_DNA"/>
</dbReference>
<dbReference type="Gene3D" id="3.40.50.1820">
    <property type="entry name" value="alpha/beta hydrolase"/>
    <property type="match status" value="1"/>
</dbReference>
<evidence type="ECO:0000259" key="1">
    <source>
        <dbReference type="Pfam" id="PF00561"/>
    </source>
</evidence>
<accession>A0A068TYJ5</accession>
<dbReference type="InterPro" id="IPR029058">
    <property type="entry name" value="AB_hydrolase_fold"/>
</dbReference>
<dbReference type="OMA" id="YTLGGQH"/>
<dbReference type="SUPFAM" id="SSF53474">
    <property type="entry name" value="alpha/beta-Hydrolases"/>
    <property type="match status" value="1"/>
</dbReference>
<dbReference type="PRINTS" id="PR00412">
    <property type="entry name" value="EPOXHYDRLASE"/>
</dbReference>
<dbReference type="PANTHER" id="PTHR43689:SF8">
    <property type="entry name" value="ALPHA_BETA-HYDROLASES SUPERFAMILY PROTEIN"/>
    <property type="match status" value="1"/>
</dbReference>
<dbReference type="InParanoid" id="A0A068TYJ5"/>
<dbReference type="Gramene" id="CDP00428">
    <property type="protein sequence ID" value="CDP00428"/>
    <property type="gene ID" value="GSCOC_T00032365001"/>
</dbReference>
<dbReference type="GO" id="GO:0016787">
    <property type="term" value="F:hydrolase activity"/>
    <property type="evidence" value="ECO:0007669"/>
    <property type="project" value="UniProtKB-ARBA"/>
</dbReference>
<evidence type="ECO:0000313" key="2">
    <source>
        <dbReference type="EMBL" id="CDP00428.1"/>
    </source>
</evidence>
<feature type="domain" description="AB hydrolase-1" evidence="1">
    <location>
        <begin position="101"/>
        <end position="332"/>
    </location>
</feature>
<dbReference type="PhylomeDB" id="A0A068TYJ5"/>
<dbReference type="Pfam" id="PF00561">
    <property type="entry name" value="Abhydrolase_1"/>
    <property type="match status" value="1"/>
</dbReference>
<dbReference type="Proteomes" id="UP000295252">
    <property type="component" value="Chromosome III"/>
</dbReference>
<organism evidence="2 3">
    <name type="scientific">Coffea canephora</name>
    <name type="common">Robusta coffee</name>
    <dbReference type="NCBI Taxonomy" id="49390"/>
    <lineage>
        <taxon>Eukaryota</taxon>
        <taxon>Viridiplantae</taxon>
        <taxon>Streptophyta</taxon>
        <taxon>Embryophyta</taxon>
        <taxon>Tracheophyta</taxon>
        <taxon>Spermatophyta</taxon>
        <taxon>Magnoliopsida</taxon>
        <taxon>eudicotyledons</taxon>
        <taxon>Gunneridae</taxon>
        <taxon>Pentapetalae</taxon>
        <taxon>asterids</taxon>
        <taxon>lamiids</taxon>
        <taxon>Gentianales</taxon>
        <taxon>Rubiaceae</taxon>
        <taxon>Ixoroideae</taxon>
        <taxon>Gardenieae complex</taxon>
        <taxon>Bertiereae - Coffeeae clade</taxon>
        <taxon>Coffeeae</taxon>
        <taxon>Coffea</taxon>
    </lineage>
</organism>
<dbReference type="STRING" id="49390.A0A068TYJ5"/>
<proteinExistence type="predicted"/>
<dbReference type="OrthoDB" id="6431331at2759"/>
<protein>
    <recommendedName>
        <fullName evidence="1">AB hydrolase-1 domain-containing protein</fullName>
    </recommendedName>
</protein>
<dbReference type="InterPro" id="IPR000073">
    <property type="entry name" value="AB_hydrolase_1"/>
</dbReference>